<organism evidence="1 2">
    <name type="scientific">Bifidobacterium bifidum</name>
    <dbReference type="NCBI Taxonomy" id="1681"/>
    <lineage>
        <taxon>Bacteria</taxon>
        <taxon>Bacillati</taxon>
        <taxon>Actinomycetota</taxon>
        <taxon>Actinomycetes</taxon>
        <taxon>Bifidobacteriales</taxon>
        <taxon>Bifidobacteriaceae</taxon>
        <taxon>Bifidobacterium</taxon>
    </lineage>
</organism>
<name>A0A0M3T7F9_BIFBI</name>
<dbReference type="AlphaFoldDB" id="A0A0M3T7F9"/>
<gene>
    <name evidence="1" type="ORF">DW137_03145</name>
</gene>
<comment type="caution">
    <text evidence="1">The sequence shown here is derived from an EMBL/GenBank/DDBJ whole genome shotgun (WGS) entry which is preliminary data.</text>
</comment>
<reference evidence="1 2" key="1">
    <citation type="submission" date="2018-08" db="EMBL/GenBank/DDBJ databases">
        <title>A genome reference for cultivated species of the human gut microbiota.</title>
        <authorList>
            <person name="Zou Y."/>
            <person name="Xue W."/>
            <person name="Luo G."/>
        </authorList>
    </citation>
    <scope>NUCLEOTIDE SEQUENCE [LARGE SCALE GENOMIC DNA]</scope>
    <source>
        <strain evidence="1 2">AM12-10</strain>
    </source>
</reference>
<sequence length="84" mass="9466">MTTRIDCSEAGFSEFLLANPQLDGHADLIWQLHAVYWRNKRLGHPKAVGLLIQYARAWAARNPGETAIGRLQARKTPTTQGRRP</sequence>
<protein>
    <submittedName>
        <fullName evidence="1">Uncharacterized protein</fullName>
    </submittedName>
</protein>
<dbReference type="Proteomes" id="UP000283727">
    <property type="component" value="Unassembled WGS sequence"/>
</dbReference>
<evidence type="ECO:0000313" key="2">
    <source>
        <dbReference type="Proteomes" id="UP000283727"/>
    </source>
</evidence>
<proteinExistence type="predicted"/>
<accession>A0A0M3T7F9</accession>
<evidence type="ECO:0000313" key="1">
    <source>
        <dbReference type="EMBL" id="RHJ25040.1"/>
    </source>
</evidence>
<dbReference type="RefSeq" id="WP_053825110.1">
    <property type="nucleotide sequence ID" value="NZ_CP010412.1"/>
</dbReference>
<dbReference type="EMBL" id="QRLR01000001">
    <property type="protein sequence ID" value="RHJ25040.1"/>
    <property type="molecule type" value="Genomic_DNA"/>
</dbReference>